<dbReference type="PANTHER" id="PTHR13844">
    <property type="entry name" value="SWI/SNF-RELATED MATRIX-ASSOCIATED ACTIN-DEPENDENT REGULATOR OF CHROMATIN SUBFAMILY D"/>
    <property type="match status" value="1"/>
</dbReference>
<dbReference type="SUPFAM" id="SSF47592">
    <property type="entry name" value="SWIB/MDM2 domain"/>
    <property type="match status" value="1"/>
</dbReference>
<sequence length="449" mass="50480">MASAYTSSPAEAPIKIQQSANAAPSVSFTPTETTIPHRLYDKVPNLDLYKKLHDAEQQLDLFIAQKGLDFQSVQASSMQPANNKRQQGVLRVFIYNTCENMPWQKSDSSDSAEAKWTLRIEGVFSGEGEALKFSSFLSGASIELIPNSDYPALQNSQSNIIEWKEQADGAVPGSSTQWQFDGIDVKRAGVFPIKAKIALMIKDHSSRLVLSPQMAQFTGRREASQQELVFSIWQYVLYKNLFKKADSMSQVSAVASAGIASQTMGKDDENDLALVQCDAVLKPLLLVDSFKFKDLYKLIQPHLRPRQPIVIDYEVDTTRSTTLGDVVLDIPVELPLSFSKVQREIIEGNKSTFENMAKSDAHIQHLNQKISLGIASLHKANAREMFYRELSEDPVEFLQKWLESQAETLKALKSEEGYNEENVRKAQYFKENEELLRQKIDLMLGAQKM</sequence>
<accession>A0AA91Q1P4</accession>
<evidence type="ECO:0000313" key="3">
    <source>
        <dbReference type="Proteomes" id="UP000195602"/>
    </source>
</evidence>
<dbReference type="Pfam" id="PF02201">
    <property type="entry name" value="SWIB"/>
    <property type="match status" value="1"/>
</dbReference>
<dbReference type="CDD" id="cd10568">
    <property type="entry name" value="SWIB_like"/>
    <property type="match status" value="1"/>
</dbReference>
<dbReference type="InterPro" id="IPR003121">
    <property type="entry name" value="SWIB_MDM2_domain"/>
</dbReference>
<dbReference type="OMA" id="NFRCNEP"/>
<proteinExistence type="predicted"/>
<gene>
    <name evidence="2" type="ORF">A9F13_05g01243</name>
</gene>
<name>A0AA91Q1P4_CLALS</name>
<feature type="domain" description="DM2" evidence="1">
    <location>
        <begin position="207"/>
        <end position="247"/>
    </location>
</feature>
<dbReference type="Proteomes" id="UP000195602">
    <property type="component" value="Unassembled WGS sequence"/>
</dbReference>
<comment type="caution">
    <text evidence="2">The sequence shown here is derived from an EMBL/GenBank/DDBJ whole genome shotgun (WGS) entry which is preliminary data.</text>
</comment>
<dbReference type="InterPro" id="IPR036885">
    <property type="entry name" value="SWIB_MDM2_dom_sf"/>
</dbReference>
<organism evidence="2 3">
    <name type="scientific">Clavispora lusitaniae</name>
    <name type="common">Candida lusitaniae</name>
    <dbReference type="NCBI Taxonomy" id="36911"/>
    <lineage>
        <taxon>Eukaryota</taxon>
        <taxon>Fungi</taxon>
        <taxon>Dikarya</taxon>
        <taxon>Ascomycota</taxon>
        <taxon>Saccharomycotina</taxon>
        <taxon>Pichiomycetes</taxon>
        <taxon>Metschnikowiaceae</taxon>
        <taxon>Clavispora</taxon>
    </lineage>
</organism>
<dbReference type="Gene3D" id="1.10.245.10">
    <property type="entry name" value="SWIB/MDM2 domain"/>
    <property type="match status" value="1"/>
</dbReference>
<evidence type="ECO:0000313" key="2">
    <source>
        <dbReference type="EMBL" id="OVF09330.1"/>
    </source>
</evidence>
<protein>
    <submittedName>
        <fullName evidence="2">Transcription regulatory protein</fullName>
    </submittedName>
</protein>
<dbReference type="KEGG" id="clus:A9F13_05g01243"/>
<reference evidence="2 3" key="1">
    <citation type="submission" date="2017-04" db="EMBL/GenBank/DDBJ databases">
        <title>Draft genome of the yeast Clavispora lusitaniae type strain CBS 6936.</title>
        <authorList>
            <person name="Durrens P."/>
            <person name="Klopp C."/>
            <person name="Biteau N."/>
            <person name="Fitton-Ouhabi V."/>
            <person name="Dementhon K."/>
            <person name="Accoceberry I."/>
            <person name="Sherman D.J."/>
            <person name="Noel T."/>
        </authorList>
    </citation>
    <scope>NUCLEOTIDE SEQUENCE [LARGE SCALE GENOMIC DNA]</scope>
    <source>
        <strain evidence="2 3">CBS 6936</strain>
    </source>
</reference>
<dbReference type="EMBL" id="LYUB02000005">
    <property type="protein sequence ID" value="OVF09330.1"/>
    <property type="molecule type" value="Genomic_DNA"/>
</dbReference>
<evidence type="ECO:0000259" key="1">
    <source>
        <dbReference type="Pfam" id="PF02201"/>
    </source>
</evidence>
<dbReference type="AlphaFoldDB" id="A0AA91Q1P4"/>